<feature type="compositionally biased region" description="Polar residues" evidence="1">
    <location>
        <begin position="165"/>
        <end position="179"/>
    </location>
</feature>
<dbReference type="PANTHER" id="PTHR42648:SF25">
    <property type="entry name" value="RNA-DIRECTED DNA POLYMERASE"/>
    <property type="match status" value="1"/>
</dbReference>
<organism evidence="3">
    <name type="scientific">Tanacetum cinerariifolium</name>
    <name type="common">Dalmatian daisy</name>
    <name type="synonym">Chrysanthemum cinerariifolium</name>
    <dbReference type="NCBI Taxonomy" id="118510"/>
    <lineage>
        <taxon>Eukaryota</taxon>
        <taxon>Viridiplantae</taxon>
        <taxon>Streptophyta</taxon>
        <taxon>Embryophyta</taxon>
        <taxon>Tracheophyta</taxon>
        <taxon>Spermatophyta</taxon>
        <taxon>Magnoliopsida</taxon>
        <taxon>eudicotyledons</taxon>
        <taxon>Gunneridae</taxon>
        <taxon>Pentapetalae</taxon>
        <taxon>asterids</taxon>
        <taxon>campanulids</taxon>
        <taxon>Asterales</taxon>
        <taxon>Asteraceae</taxon>
        <taxon>Asteroideae</taxon>
        <taxon>Anthemideae</taxon>
        <taxon>Anthemidinae</taxon>
        <taxon>Tanacetum</taxon>
    </lineage>
</organism>
<dbReference type="InterPro" id="IPR057670">
    <property type="entry name" value="SH3_retrovirus"/>
</dbReference>
<sequence>NRTVLEMVRCNLKTMSMPDVLWGEAVSHSVYVLNRAHTKALKESTPYEMWTGRKPHIAHLRAFGCVAHMRVAKGHLNKLDERSMRLVHLGIEKGTKAYRLLDPDIRKMYVSRDVVFKEQQGWSWEKSAKIKETPGMSFTVAGFDVDELYADEDDLEPRTPDQEFGPSQSNDGSEWGENS</sequence>
<dbReference type="Gene3D" id="3.30.420.10">
    <property type="entry name" value="Ribonuclease H-like superfamily/Ribonuclease H"/>
    <property type="match status" value="1"/>
</dbReference>
<feature type="non-terminal residue" evidence="3">
    <location>
        <position position="1"/>
    </location>
</feature>
<comment type="caution">
    <text evidence="3">The sequence shown here is derived from an EMBL/GenBank/DDBJ whole genome shotgun (WGS) entry which is preliminary data.</text>
</comment>
<gene>
    <name evidence="3" type="ORF">Tci_849360</name>
</gene>
<dbReference type="InterPro" id="IPR012337">
    <property type="entry name" value="RNaseH-like_sf"/>
</dbReference>
<dbReference type="InterPro" id="IPR036397">
    <property type="entry name" value="RNaseH_sf"/>
</dbReference>
<reference evidence="3" key="1">
    <citation type="journal article" date="2019" name="Sci. Rep.">
        <title>Draft genome of Tanacetum cinerariifolium, the natural source of mosquito coil.</title>
        <authorList>
            <person name="Yamashiro T."/>
            <person name="Shiraishi A."/>
            <person name="Satake H."/>
            <person name="Nakayama K."/>
        </authorList>
    </citation>
    <scope>NUCLEOTIDE SEQUENCE</scope>
</reference>
<evidence type="ECO:0000259" key="2">
    <source>
        <dbReference type="Pfam" id="PF25597"/>
    </source>
</evidence>
<accession>A0A699QUB7</accession>
<feature type="region of interest" description="Disordered" evidence="1">
    <location>
        <begin position="151"/>
        <end position="179"/>
    </location>
</feature>
<dbReference type="PANTHER" id="PTHR42648">
    <property type="entry name" value="TRANSPOSASE, PUTATIVE-RELATED"/>
    <property type="match status" value="1"/>
</dbReference>
<dbReference type="Pfam" id="PF25597">
    <property type="entry name" value="SH3_retrovirus"/>
    <property type="match status" value="1"/>
</dbReference>
<proteinExistence type="predicted"/>
<dbReference type="SUPFAM" id="SSF53098">
    <property type="entry name" value="Ribonuclease H-like"/>
    <property type="match status" value="1"/>
</dbReference>
<feature type="domain" description="Retroviral polymerase SH3-like" evidence="2">
    <location>
        <begin position="65"/>
        <end position="127"/>
    </location>
</feature>
<dbReference type="GO" id="GO:0003676">
    <property type="term" value="F:nucleic acid binding"/>
    <property type="evidence" value="ECO:0007669"/>
    <property type="project" value="InterPro"/>
</dbReference>
<evidence type="ECO:0000256" key="1">
    <source>
        <dbReference type="SAM" id="MobiDB-lite"/>
    </source>
</evidence>
<evidence type="ECO:0000313" key="3">
    <source>
        <dbReference type="EMBL" id="GFC77390.1"/>
    </source>
</evidence>
<protein>
    <submittedName>
        <fullName evidence="3">Retrotransposon protein, putative, unclassified</fullName>
    </submittedName>
</protein>
<dbReference type="InterPro" id="IPR039537">
    <property type="entry name" value="Retrotran_Ty1/copia-like"/>
</dbReference>
<dbReference type="EMBL" id="BKCJ011060850">
    <property type="protein sequence ID" value="GFC77390.1"/>
    <property type="molecule type" value="Genomic_DNA"/>
</dbReference>
<dbReference type="AlphaFoldDB" id="A0A699QUB7"/>
<name>A0A699QUB7_TANCI</name>